<dbReference type="GO" id="GO:0008760">
    <property type="term" value="F:UDP-N-acetylglucosamine 1-carboxyvinyltransferase activity"/>
    <property type="evidence" value="ECO:0007669"/>
    <property type="project" value="UniProtKB-EC"/>
</dbReference>
<comment type="caution">
    <text evidence="13">Lacks conserved residue(s) required for the propagation of feature annotation.</text>
</comment>
<comment type="subcellular location">
    <subcellularLocation>
        <location evidence="1 13">Cytoplasm</location>
    </subcellularLocation>
</comment>
<feature type="binding site" evidence="13">
    <location>
        <begin position="122"/>
        <end position="126"/>
    </location>
    <ligand>
        <name>UDP-N-acetyl-alpha-D-glucosamine</name>
        <dbReference type="ChEBI" id="CHEBI:57705"/>
    </ligand>
</feature>
<evidence type="ECO:0000259" key="14">
    <source>
        <dbReference type="Pfam" id="PF00275"/>
    </source>
</evidence>
<dbReference type="Gene3D" id="3.65.10.10">
    <property type="entry name" value="Enolpyruvate transferase domain"/>
    <property type="match status" value="2"/>
</dbReference>
<dbReference type="InterPro" id="IPR001986">
    <property type="entry name" value="Enolpyruvate_Tfrase_dom"/>
</dbReference>
<evidence type="ECO:0000256" key="6">
    <source>
        <dbReference type="ARBA" id="ARBA00022960"/>
    </source>
</evidence>
<protein>
    <recommendedName>
        <fullName evidence="13">UDP-N-acetylglucosamine 1-carboxyvinyltransferase</fullName>
        <ecNumber evidence="13">2.5.1.7</ecNumber>
    </recommendedName>
    <alternativeName>
        <fullName evidence="13">Enoylpyruvate transferase</fullName>
    </alternativeName>
    <alternativeName>
        <fullName evidence="13">UDP-N-acetylglucosamine enolpyruvyl transferase</fullName>
        <shortName evidence="13">EPT</shortName>
    </alternativeName>
</protein>
<evidence type="ECO:0000256" key="7">
    <source>
        <dbReference type="ARBA" id="ARBA00022984"/>
    </source>
</evidence>
<dbReference type="InterPro" id="IPR050068">
    <property type="entry name" value="MurA_subfamily"/>
</dbReference>
<comment type="function">
    <text evidence="13">Cell wall formation. Adds enolpyruvyl to UDP-N-acetylglucosamine.</text>
</comment>
<organism evidence="15 16">
    <name type="scientific">Motilimonas cestriensis</name>
    <dbReference type="NCBI Taxonomy" id="2742685"/>
    <lineage>
        <taxon>Bacteria</taxon>
        <taxon>Pseudomonadati</taxon>
        <taxon>Pseudomonadota</taxon>
        <taxon>Gammaproteobacteria</taxon>
        <taxon>Alteromonadales</taxon>
        <taxon>Alteromonadales genera incertae sedis</taxon>
        <taxon>Motilimonas</taxon>
    </lineage>
</organism>
<comment type="similarity">
    <text evidence="11 13">Belongs to the EPSP synthase family. MurA subfamily.</text>
</comment>
<dbReference type="PANTHER" id="PTHR43783:SF1">
    <property type="entry name" value="UDP-N-ACETYLGLUCOSAMINE 1-CARBOXYVINYLTRANSFERASE"/>
    <property type="match status" value="1"/>
</dbReference>
<keyword evidence="5 13" id="KW-0808">Transferase</keyword>
<evidence type="ECO:0000313" key="16">
    <source>
        <dbReference type="Proteomes" id="UP001201273"/>
    </source>
</evidence>
<keyword evidence="10 13" id="KW-0670">Pyruvate</keyword>
<feature type="domain" description="Enolpyruvate transferase" evidence="14">
    <location>
        <begin position="10"/>
        <end position="405"/>
    </location>
</feature>
<sequence>MKEIYQVPTSQSLQGDVIISGAKNAVLPLMAATLLCRGISIINNVPQLDDVNTMAEVLRYLGAKVEHQNSSLTIDTRECDGYQAPYHLVTKMRASIYVLGPLLARLGQASVALPGGCAWGPRPVDLHIAGMQALSAKVELSHGNIHAHAGRLQGADFTFSISSVGATVNLLLASVLADGTTRLFNAAIEPEIDNLVDQLNAMGAQIFGKGTSTLVIEGVTELKAATIDAIPDRIEAGTYLIAGAITQGKVTVKQVQPAHLTALIDSLTATGTLICCEDDSITIDAQQRALQPISIKTGPYPLFATDLQPQWMALCVSLTGVSQVTDTIYPDRFQHVAELCRLGANIRVKGNTACIIGTPNLSGAPVKASDLRAGAALILAGLIASDYTEISDIHHLDRGYQNLIGKFATLGATIKRSHHPVATNQAIAAPLLSLCG</sequence>
<evidence type="ECO:0000256" key="5">
    <source>
        <dbReference type="ARBA" id="ARBA00022679"/>
    </source>
</evidence>
<feature type="binding site" evidence="13">
    <location>
        <position position="306"/>
    </location>
    <ligand>
        <name>UDP-N-acetyl-alpha-D-glucosamine</name>
        <dbReference type="ChEBI" id="CHEBI:57705"/>
    </ligand>
</feature>
<feature type="binding site" evidence="13">
    <location>
        <position position="328"/>
    </location>
    <ligand>
        <name>UDP-N-acetyl-alpha-D-glucosamine</name>
        <dbReference type="ChEBI" id="CHEBI:57705"/>
    </ligand>
</feature>
<keyword evidence="9 13" id="KW-0961">Cell wall biogenesis/degradation</keyword>
<comment type="caution">
    <text evidence="15">The sequence shown here is derived from an EMBL/GenBank/DDBJ whole genome shotgun (WGS) entry which is preliminary data.</text>
</comment>
<keyword evidence="8 13" id="KW-0131">Cell cycle</keyword>
<keyword evidence="4 13" id="KW-0132">Cell division</keyword>
<evidence type="ECO:0000256" key="11">
    <source>
        <dbReference type="ARBA" id="ARBA00038367"/>
    </source>
</evidence>
<keyword evidence="16" id="KW-1185">Reference proteome</keyword>
<evidence type="ECO:0000256" key="9">
    <source>
        <dbReference type="ARBA" id="ARBA00023316"/>
    </source>
</evidence>
<evidence type="ECO:0000256" key="4">
    <source>
        <dbReference type="ARBA" id="ARBA00022618"/>
    </source>
</evidence>
<accession>A0ABS8WC15</accession>
<dbReference type="SUPFAM" id="SSF55205">
    <property type="entry name" value="EPT/RTPC-like"/>
    <property type="match status" value="1"/>
</dbReference>
<gene>
    <name evidence="13 15" type="primary">murA</name>
    <name evidence="15" type="ORF">K6Y31_17460</name>
</gene>
<feature type="active site" description="Proton donor" evidence="13">
    <location>
        <position position="117"/>
    </location>
</feature>
<proteinExistence type="inferred from homology"/>
<evidence type="ECO:0000256" key="8">
    <source>
        <dbReference type="ARBA" id="ARBA00023306"/>
    </source>
</evidence>
<dbReference type="InterPro" id="IPR013792">
    <property type="entry name" value="RNA3'P_cycl/enolpyr_Trfase_a/b"/>
</dbReference>
<reference evidence="15 16" key="1">
    <citation type="journal article" date="2022" name="Environ. Microbiol. Rep.">
        <title>Eco-phylogenetic analyses reveal divergent evolution of vitamin B12 metabolism in the marine bacterial family 'Psychromonadaceae'.</title>
        <authorList>
            <person name="Jin X."/>
            <person name="Yang Y."/>
            <person name="Cao H."/>
            <person name="Gao B."/>
            <person name="Zhao Z."/>
        </authorList>
    </citation>
    <scope>NUCLEOTIDE SEQUENCE [LARGE SCALE GENOMIC DNA]</scope>
    <source>
        <strain evidence="15 16">MKS20</strain>
    </source>
</reference>
<evidence type="ECO:0000256" key="13">
    <source>
        <dbReference type="HAMAP-Rule" id="MF_00111"/>
    </source>
</evidence>
<evidence type="ECO:0000313" key="15">
    <source>
        <dbReference type="EMBL" id="MCE2596579.1"/>
    </source>
</evidence>
<dbReference type="Pfam" id="PF00275">
    <property type="entry name" value="EPSP_synthase"/>
    <property type="match status" value="1"/>
</dbReference>
<feature type="binding site" evidence="13">
    <location>
        <position position="93"/>
    </location>
    <ligand>
        <name>UDP-N-acetyl-alpha-D-glucosamine</name>
        <dbReference type="ChEBI" id="CHEBI:57705"/>
    </ligand>
</feature>
<dbReference type="EMBL" id="JAIMJA010000021">
    <property type="protein sequence ID" value="MCE2596579.1"/>
    <property type="molecule type" value="Genomic_DNA"/>
</dbReference>
<dbReference type="EC" id="2.5.1.7" evidence="13"/>
<dbReference type="InterPro" id="IPR005750">
    <property type="entry name" value="UDP_GlcNAc_COvinyl_MurA"/>
</dbReference>
<dbReference type="NCBIfam" id="TIGR01072">
    <property type="entry name" value="murA"/>
    <property type="match status" value="1"/>
</dbReference>
<feature type="binding site" evidence="13">
    <location>
        <begin position="23"/>
        <end position="24"/>
    </location>
    <ligand>
        <name>phosphoenolpyruvate</name>
        <dbReference type="ChEBI" id="CHEBI:58702"/>
    </ligand>
</feature>
<comment type="pathway">
    <text evidence="2 13">Cell wall biogenesis; peptidoglycan biosynthesis.</text>
</comment>
<dbReference type="Proteomes" id="UP001201273">
    <property type="component" value="Unassembled WGS sequence"/>
</dbReference>
<keyword evidence="3 13" id="KW-0963">Cytoplasm</keyword>
<evidence type="ECO:0000256" key="3">
    <source>
        <dbReference type="ARBA" id="ARBA00022490"/>
    </source>
</evidence>
<dbReference type="HAMAP" id="MF_00111">
    <property type="entry name" value="MurA"/>
    <property type="match status" value="1"/>
</dbReference>
<comment type="catalytic activity">
    <reaction evidence="12 13">
        <text>phosphoenolpyruvate + UDP-N-acetyl-alpha-D-glucosamine = UDP-N-acetyl-3-O-(1-carboxyvinyl)-alpha-D-glucosamine + phosphate</text>
        <dbReference type="Rhea" id="RHEA:18681"/>
        <dbReference type="ChEBI" id="CHEBI:43474"/>
        <dbReference type="ChEBI" id="CHEBI:57705"/>
        <dbReference type="ChEBI" id="CHEBI:58702"/>
        <dbReference type="ChEBI" id="CHEBI:68483"/>
        <dbReference type="EC" id="2.5.1.7"/>
    </reaction>
</comment>
<name>A0ABS8WC15_9GAMM</name>
<dbReference type="NCBIfam" id="NF006873">
    <property type="entry name" value="PRK09369.1"/>
    <property type="match status" value="1"/>
</dbReference>
<feature type="modified residue" description="2-(S-cysteinyl)pyruvic acid O-phosphothioketal" evidence="13">
    <location>
        <position position="117"/>
    </location>
</feature>
<keyword evidence="7 13" id="KW-0573">Peptidoglycan synthesis</keyword>
<evidence type="ECO:0000256" key="12">
    <source>
        <dbReference type="ARBA" id="ARBA00047527"/>
    </source>
</evidence>
<evidence type="ECO:0000256" key="10">
    <source>
        <dbReference type="ARBA" id="ARBA00023317"/>
    </source>
</evidence>
<dbReference type="InterPro" id="IPR036968">
    <property type="entry name" value="Enolpyruvate_Tfrase_sf"/>
</dbReference>
<evidence type="ECO:0000256" key="1">
    <source>
        <dbReference type="ARBA" id="ARBA00004496"/>
    </source>
</evidence>
<dbReference type="PANTHER" id="PTHR43783">
    <property type="entry name" value="UDP-N-ACETYLGLUCOSAMINE 1-CARBOXYVINYLTRANSFERASE"/>
    <property type="match status" value="1"/>
</dbReference>
<keyword evidence="6 13" id="KW-0133">Cell shape</keyword>
<evidence type="ECO:0000256" key="2">
    <source>
        <dbReference type="ARBA" id="ARBA00004752"/>
    </source>
</evidence>
<dbReference type="CDD" id="cd01555">
    <property type="entry name" value="UdpNAET"/>
    <property type="match status" value="1"/>
</dbReference>